<evidence type="ECO:0000313" key="1">
    <source>
        <dbReference type="EMBL" id="KAJ1948252.1"/>
    </source>
</evidence>
<dbReference type="Proteomes" id="UP001150603">
    <property type="component" value="Unassembled WGS sequence"/>
</dbReference>
<protein>
    <submittedName>
        <fullName evidence="1">Uncharacterized protein</fullName>
    </submittedName>
</protein>
<organism evidence="1 2">
    <name type="scientific">Linderina macrospora</name>
    <dbReference type="NCBI Taxonomy" id="4868"/>
    <lineage>
        <taxon>Eukaryota</taxon>
        <taxon>Fungi</taxon>
        <taxon>Fungi incertae sedis</taxon>
        <taxon>Zoopagomycota</taxon>
        <taxon>Kickxellomycotina</taxon>
        <taxon>Kickxellomycetes</taxon>
        <taxon>Kickxellales</taxon>
        <taxon>Kickxellaceae</taxon>
        <taxon>Linderina</taxon>
    </lineage>
</organism>
<gene>
    <name evidence="1" type="ORF">FBU59_001680</name>
</gene>
<name>A0ACC1JDB6_9FUNG</name>
<sequence length="239" mass="25843">MTKDPTNQYQPQLNTVPRGDRDDGLWEDRCSGKLAEFSGIWSYRNLREQGVLKAPDTAGSGWSRYWDSSAQVPWLFNPASSTFISFEDQKSIAAKVSLATAKGLAGIAVWDTTLDFNDELISEIRKGEGLRQLPRKPPATSQTTTSPPLHIDAFIWPAKSTSSASPAATVSSQSTDNSNNGRPVIGTKCGSGESLKCMDENHRSQAFAVCASGIWVLQQCGAGTACVQSGASIYCDYHK</sequence>
<proteinExistence type="predicted"/>
<keyword evidence="2" id="KW-1185">Reference proteome</keyword>
<accession>A0ACC1JDB6</accession>
<evidence type="ECO:0000313" key="2">
    <source>
        <dbReference type="Proteomes" id="UP001150603"/>
    </source>
</evidence>
<dbReference type="EMBL" id="JANBPW010000796">
    <property type="protein sequence ID" value="KAJ1948252.1"/>
    <property type="molecule type" value="Genomic_DNA"/>
</dbReference>
<reference evidence="1" key="1">
    <citation type="submission" date="2022-07" db="EMBL/GenBank/DDBJ databases">
        <title>Phylogenomic reconstructions and comparative analyses of Kickxellomycotina fungi.</title>
        <authorList>
            <person name="Reynolds N.K."/>
            <person name="Stajich J.E."/>
            <person name="Barry K."/>
            <person name="Grigoriev I.V."/>
            <person name="Crous P."/>
            <person name="Smith M.E."/>
        </authorList>
    </citation>
    <scope>NUCLEOTIDE SEQUENCE</scope>
    <source>
        <strain evidence="1">NRRL 5244</strain>
    </source>
</reference>
<comment type="caution">
    <text evidence="1">The sequence shown here is derived from an EMBL/GenBank/DDBJ whole genome shotgun (WGS) entry which is preliminary data.</text>
</comment>